<evidence type="ECO:0000256" key="13">
    <source>
        <dbReference type="ARBA" id="ARBA00043671"/>
    </source>
</evidence>
<evidence type="ECO:0000256" key="14">
    <source>
        <dbReference type="ARBA" id="ARBA00043691"/>
    </source>
</evidence>
<dbReference type="OMA" id="TGEMDAK"/>
<dbReference type="KEGG" id="dpx:DAPPUDRAFT_248902"/>
<evidence type="ECO:0000256" key="12">
    <source>
        <dbReference type="ARBA" id="ARBA00043668"/>
    </source>
</evidence>
<comment type="catalytic activity">
    <reaction evidence="14">
        <text>1D-myo-inositol hexakisphosphate + H2O = 1D-myo-inositol 1,2,4,5,6-pentakisphosphate + phosphate</text>
        <dbReference type="Rhea" id="RHEA:16989"/>
        <dbReference type="ChEBI" id="CHEBI:15377"/>
        <dbReference type="ChEBI" id="CHEBI:43474"/>
        <dbReference type="ChEBI" id="CHEBI:57798"/>
        <dbReference type="ChEBI" id="CHEBI:58130"/>
        <dbReference type="EC" id="3.1.3.62"/>
    </reaction>
    <physiologicalReaction direction="left-to-right" evidence="14">
        <dbReference type="Rhea" id="RHEA:16990"/>
    </physiologicalReaction>
</comment>
<keyword evidence="8" id="KW-0378">Hydrolase</keyword>
<evidence type="ECO:0000256" key="3">
    <source>
        <dbReference type="ARBA" id="ARBA00012976"/>
    </source>
</evidence>
<sequence length="528" mass="60661">MFVFALALARLEKGKKTSATQRCVRVAYTVPRGFTDESGEKPVMVSGRRSRRQQAALRYTSRQKALVKMASTIWLVTITLIWLTTSIAAEFLRDCHTTDPKPYIYYGTKTPYELINNEDSSPIFAAGCKAVMFWMLARHGTQYPTSRDVFRMKDRLPKLRTLCQQDIDGLSNNGSIRIDDDFDEKLTSTGREELLVLARRFRGRFADFFNSQPAFSTQDYHFRHIASLPSQSSARSFSRGIFTNGDVQLTEAPVGDRLVHFYENCTRWREQVEEKGMLEHELTLFRQSVTFQNTLADVTTRLGFQYNMSSDDMLLIYDICRYQKAWYLEQISPWCAAFTSENLKVLEYGEDLETYHKQGYGHELNYHQACPLVEDLVTRIRAFRANNGTENQQRGVFYFTEGEGLLRFMARMGLAKDEQPLTRDVTPSTERKWRTSLMGSFAANVAIVLYNCSDDYKIQLFVKEEVVHLDQCQNALCTAKEFLDYLSAIADDCGRDDGCNPSAAVIPYASFQLMAIFLLVTIHTFSWF</sequence>
<name>E9GVF4_DAPPU</name>
<keyword evidence="6" id="KW-1003">Cell membrane</keyword>
<dbReference type="InterPro" id="IPR029033">
    <property type="entry name" value="His_PPase_superfam"/>
</dbReference>
<protein>
    <recommendedName>
        <fullName evidence="5">Multiple inositol polyphosphate phosphatase 1</fullName>
        <ecNumber evidence="4">3.1.3.62</ecNumber>
        <ecNumber evidence="3">3.1.3.80</ecNumber>
    </recommendedName>
    <alternativeName>
        <fullName evidence="11">2,3-bisphosphoglycerate 3-phosphatase</fullName>
    </alternativeName>
</protein>
<dbReference type="PANTHER" id="PTHR20963">
    <property type="entry name" value="MULTIPLE INOSITOL POLYPHOSPHATE PHOSPHATASE-RELATED"/>
    <property type="match status" value="1"/>
</dbReference>
<dbReference type="SUPFAM" id="SSF53254">
    <property type="entry name" value="Phosphoglycerate mutase-like"/>
    <property type="match status" value="1"/>
</dbReference>
<evidence type="ECO:0000256" key="6">
    <source>
        <dbReference type="ARBA" id="ARBA00022475"/>
    </source>
</evidence>
<evidence type="ECO:0000256" key="15">
    <source>
        <dbReference type="ARBA" id="ARBA00043832"/>
    </source>
</evidence>
<evidence type="ECO:0000256" key="9">
    <source>
        <dbReference type="ARBA" id="ARBA00023136"/>
    </source>
</evidence>
<dbReference type="EC" id="3.1.3.62" evidence="4"/>
<dbReference type="GO" id="GO:0034417">
    <property type="term" value="F:bisphosphoglycerate 3-phosphatase activity"/>
    <property type="evidence" value="ECO:0007669"/>
    <property type="project" value="UniProtKB-EC"/>
</dbReference>
<dbReference type="FunFam" id="3.40.50.1240:FF:000014">
    <property type="entry name" value="Multiple inositol polyphosphate phosphatase 1"/>
    <property type="match status" value="1"/>
</dbReference>
<evidence type="ECO:0000256" key="10">
    <source>
        <dbReference type="ARBA" id="ARBA00023180"/>
    </source>
</evidence>
<evidence type="ECO:0000256" key="4">
    <source>
        <dbReference type="ARBA" id="ARBA00013040"/>
    </source>
</evidence>
<dbReference type="OrthoDB" id="6509975at2759"/>
<dbReference type="GO" id="GO:0005886">
    <property type="term" value="C:plasma membrane"/>
    <property type="evidence" value="ECO:0007669"/>
    <property type="project" value="UniProtKB-SubCell"/>
</dbReference>
<comment type="subcellular location">
    <subcellularLocation>
        <location evidence="1">Cell membrane</location>
    </subcellularLocation>
</comment>
<dbReference type="STRING" id="6669.E9GVF4"/>
<dbReference type="GO" id="GO:0003993">
    <property type="term" value="F:acid phosphatase activity"/>
    <property type="evidence" value="ECO:0000318"/>
    <property type="project" value="GO_Central"/>
</dbReference>
<dbReference type="EC" id="3.1.3.80" evidence="3"/>
<keyword evidence="7" id="KW-0732">Signal</keyword>
<evidence type="ECO:0000256" key="7">
    <source>
        <dbReference type="ARBA" id="ARBA00022729"/>
    </source>
</evidence>
<reference evidence="16 17" key="1">
    <citation type="journal article" date="2011" name="Science">
        <title>The ecoresponsive genome of Daphnia pulex.</title>
        <authorList>
            <person name="Colbourne J.K."/>
            <person name="Pfrender M.E."/>
            <person name="Gilbert D."/>
            <person name="Thomas W.K."/>
            <person name="Tucker A."/>
            <person name="Oakley T.H."/>
            <person name="Tokishita S."/>
            <person name="Aerts A."/>
            <person name="Arnold G.J."/>
            <person name="Basu M.K."/>
            <person name="Bauer D.J."/>
            <person name="Caceres C.E."/>
            <person name="Carmel L."/>
            <person name="Casola C."/>
            <person name="Choi J.H."/>
            <person name="Detter J.C."/>
            <person name="Dong Q."/>
            <person name="Dusheyko S."/>
            <person name="Eads B.D."/>
            <person name="Frohlich T."/>
            <person name="Geiler-Samerotte K.A."/>
            <person name="Gerlach D."/>
            <person name="Hatcher P."/>
            <person name="Jogdeo S."/>
            <person name="Krijgsveld J."/>
            <person name="Kriventseva E.V."/>
            <person name="Kultz D."/>
            <person name="Laforsch C."/>
            <person name="Lindquist E."/>
            <person name="Lopez J."/>
            <person name="Manak J.R."/>
            <person name="Muller J."/>
            <person name="Pangilinan J."/>
            <person name="Patwardhan R.P."/>
            <person name="Pitluck S."/>
            <person name="Pritham E.J."/>
            <person name="Rechtsteiner A."/>
            <person name="Rho M."/>
            <person name="Rogozin I.B."/>
            <person name="Sakarya O."/>
            <person name="Salamov A."/>
            <person name="Schaack S."/>
            <person name="Shapiro H."/>
            <person name="Shiga Y."/>
            <person name="Skalitzky C."/>
            <person name="Smith Z."/>
            <person name="Souvorov A."/>
            <person name="Sung W."/>
            <person name="Tang Z."/>
            <person name="Tsuchiya D."/>
            <person name="Tu H."/>
            <person name="Vos H."/>
            <person name="Wang M."/>
            <person name="Wolf Y.I."/>
            <person name="Yamagata H."/>
            <person name="Yamada T."/>
            <person name="Ye Y."/>
            <person name="Shaw J.R."/>
            <person name="Andrews J."/>
            <person name="Crease T.J."/>
            <person name="Tang H."/>
            <person name="Lucas S.M."/>
            <person name="Robertson H.M."/>
            <person name="Bork P."/>
            <person name="Koonin E.V."/>
            <person name="Zdobnov E.M."/>
            <person name="Grigoriev I.V."/>
            <person name="Lynch M."/>
            <person name="Boore J.L."/>
        </authorList>
    </citation>
    <scope>NUCLEOTIDE SEQUENCE [LARGE SCALE GENOMIC DNA]</scope>
</reference>
<evidence type="ECO:0000313" key="17">
    <source>
        <dbReference type="Proteomes" id="UP000000305"/>
    </source>
</evidence>
<dbReference type="Proteomes" id="UP000000305">
    <property type="component" value="Unassembled WGS sequence"/>
</dbReference>
<evidence type="ECO:0000256" key="8">
    <source>
        <dbReference type="ARBA" id="ARBA00022801"/>
    </source>
</evidence>
<dbReference type="GO" id="GO:0052745">
    <property type="term" value="F:inositol phosphate phosphatase activity"/>
    <property type="evidence" value="ECO:0000318"/>
    <property type="project" value="GO_Central"/>
</dbReference>
<dbReference type="eggNOG" id="KOG1382">
    <property type="taxonomic scope" value="Eukaryota"/>
</dbReference>
<evidence type="ECO:0000256" key="11">
    <source>
        <dbReference type="ARBA" id="ARBA00031642"/>
    </source>
</evidence>
<dbReference type="PANTHER" id="PTHR20963:SF8">
    <property type="entry name" value="MULTIPLE INOSITOL POLYPHOSPHATE PHOSPHATASE 1"/>
    <property type="match status" value="1"/>
</dbReference>
<dbReference type="EMBL" id="GL732568">
    <property type="protein sequence ID" value="EFX76542.1"/>
    <property type="molecule type" value="Genomic_DNA"/>
</dbReference>
<comment type="similarity">
    <text evidence="2">Belongs to the histidine acid phosphatase family. MINPP1 subfamily.</text>
</comment>
<keyword evidence="10" id="KW-0325">Glycoprotein</keyword>
<dbReference type="InParanoid" id="E9GVF4"/>
<dbReference type="InterPro" id="IPR000560">
    <property type="entry name" value="His_Pase_clade-2"/>
</dbReference>
<evidence type="ECO:0000256" key="2">
    <source>
        <dbReference type="ARBA" id="ARBA00008422"/>
    </source>
</evidence>
<keyword evidence="17" id="KW-1185">Reference proteome</keyword>
<dbReference type="AlphaFoldDB" id="E9GVF4"/>
<dbReference type="Gene3D" id="3.40.50.1240">
    <property type="entry name" value="Phosphoglycerate mutase-like"/>
    <property type="match status" value="1"/>
</dbReference>
<dbReference type="HOGENOM" id="CLU_029165_0_0_1"/>
<dbReference type="Pfam" id="PF00328">
    <property type="entry name" value="His_Phos_2"/>
    <property type="match status" value="1"/>
</dbReference>
<organism evidence="16 17">
    <name type="scientific">Daphnia pulex</name>
    <name type="common">Water flea</name>
    <dbReference type="NCBI Taxonomy" id="6669"/>
    <lineage>
        <taxon>Eukaryota</taxon>
        <taxon>Metazoa</taxon>
        <taxon>Ecdysozoa</taxon>
        <taxon>Arthropoda</taxon>
        <taxon>Crustacea</taxon>
        <taxon>Branchiopoda</taxon>
        <taxon>Diplostraca</taxon>
        <taxon>Cladocera</taxon>
        <taxon>Anomopoda</taxon>
        <taxon>Daphniidae</taxon>
        <taxon>Daphnia</taxon>
    </lineage>
</organism>
<evidence type="ECO:0000256" key="5">
    <source>
        <dbReference type="ARBA" id="ARBA00018097"/>
    </source>
</evidence>
<accession>E9GVF4</accession>
<comment type="catalytic activity">
    <reaction evidence="13">
        <text>1D-myo-inositol 1,2,4,5,6-pentakisphosphate + H2O = 1D-myo-inositol 1,2,5,6-tetrakisphosphate + phosphate</text>
        <dbReference type="Rhea" id="RHEA:77115"/>
        <dbReference type="ChEBI" id="CHEBI:15377"/>
        <dbReference type="ChEBI" id="CHEBI:43474"/>
        <dbReference type="ChEBI" id="CHEBI:57798"/>
        <dbReference type="ChEBI" id="CHEBI:195535"/>
        <dbReference type="EC" id="3.1.3.62"/>
    </reaction>
    <physiologicalReaction direction="left-to-right" evidence="13">
        <dbReference type="Rhea" id="RHEA:77116"/>
    </physiologicalReaction>
</comment>
<evidence type="ECO:0000313" key="16">
    <source>
        <dbReference type="EMBL" id="EFX76542.1"/>
    </source>
</evidence>
<dbReference type="CDD" id="cd07061">
    <property type="entry name" value="HP_HAP_like"/>
    <property type="match status" value="1"/>
</dbReference>
<evidence type="ECO:0000256" key="1">
    <source>
        <dbReference type="ARBA" id="ARBA00004236"/>
    </source>
</evidence>
<comment type="catalytic activity">
    <reaction evidence="15">
        <text>(2R)-2,3-bisphosphoglycerate + H2O = (2R)-2-phosphoglycerate + phosphate</text>
        <dbReference type="Rhea" id="RHEA:27381"/>
        <dbReference type="ChEBI" id="CHEBI:15377"/>
        <dbReference type="ChEBI" id="CHEBI:43474"/>
        <dbReference type="ChEBI" id="CHEBI:58248"/>
        <dbReference type="ChEBI" id="CHEBI:58289"/>
        <dbReference type="EC" id="3.1.3.80"/>
    </reaction>
    <physiologicalReaction direction="left-to-right" evidence="15">
        <dbReference type="Rhea" id="RHEA:27382"/>
    </physiologicalReaction>
</comment>
<keyword evidence="9" id="KW-0472">Membrane</keyword>
<proteinExistence type="inferred from homology"/>
<comment type="catalytic activity">
    <reaction evidence="12">
        <text>1D-myo-inositol 1,2,5,6-tetrakisphosphate + H2O = 1D-myo-inositol 1,2,6-trisphosphate + phosphate</text>
        <dbReference type="Rhea" id="RHEA:77119"/>
        <dbReference type="ChEBI" id="CHEBI:15377"/>
        <dbReference type="ChEBI" id="CHEBI:43474"/>
        <dbReference type="ChEBI" id="CHEBI:195535"/>
        <dbReference type="ChEBI" id="CHEBI:195537"/>
        <dbReference type="EC" id="3.1.3.62"/>
    </reaction>
    <physiologicalReaction direction="left-to-right" evidence="12">
        <dbReference type="Rhea" id="RHEA:77120"/>
    </physiologicalReaction>
</comment>
<gene>
    <name evidence="16" type="ORF">DAPPUDRAFT_248902</name>
</gene>